<accession>A0A1U9UKX4</accession>
<evidence type="ECO:0000313" key="3">
    <source>
        <dbReference type="Proteomes" id="UP000189627"/>
    </source>
</evidence>
<sequence>MLKKALLLTVAGAALCAGAAYAGPTGPREPYTDGGKAATFDVYSGGARIASVGTERMVEASPELLAVARPKDCDPYCGGERQVGGGEIT</sequence>
<dbReference type="EMBL" id="CP017757">
    <property type="protein sequence ID" value="AQV93240.1"/>
    <property type="molecule type" value="Genomic_DNA"/>
</dbReference>
<dbReference type="RefSeq" id="WP_106062017.1">
    <property type="nucleotide sequence ID" value="NZ_CP017757.2"/>
</dbReference>
<feature type="signal peptide" evidence="1">
    <location>
        <begin position="1"/>
        <end position="22"/>
    </location>
</feature>
<dbReference type="KEGG" id="cuh:BJN34_04930"/>
<dbReference type="AlphaFoldDB" id="A0A1U9UKX4"/>
<evidence type="ECO:0000256" key="1">
    <source>
        <dbReference type="SAM" id="SignalP"/>
    </source>
</evidence>
<gene>
    <name evidence="2" type="ORF">BJN34_04930</name>
</gene>
<name>A0A1U9UKX4_CUPNE</name>
<proteinExistence type="predicted"/>
<keyword evidence="1" id="KW-0732">Signal</keyword>
<evidence type="ECO:0000313" key="2">
    <source>
        <dbReference type="EMBL" id="AQV93240.1"/>
    </source>
</evidence>
<dbReference type="Proteomes" id="UP000189627">
    <property type="component" value="Chromosome 1"/>
</dbReference>
<organism evidence="2 3">
    <name type="scientific">Cupriavidus necator</name>
    <name type="common">Alcaligenes eutrophus</name>
    <name type="synonym">Ralstonia eutropha</name>
    <dbReference type="NCBI Taxonomy" id="106590"/>
    <lineage>
        <taxon>Bacteria</taxon>
        <taxon>Pseudomonadati</taxon>
        <taxon>Pseudomonadota</taxon>
        <taxon>Betaproteobacteria</taxon>
        <taxon>Burkholderiales</taxon>
        <taxon>Burkholderiaceae</taxon>
        <taxon>Cupriavidus</taxon>
    </lineage>
</organism>
<feature type="chain" id="PRO_5010734734" evidence="1">
    <location>
        <begin position="23"/>
        <end position="89"/>
    </location>
</feature>
<reference evidence="3" key="1">
    <citation type="submission" date="2017-02" db="EMBL/GenBank/DDBJ databases">
        <title>Complete genome sequence of Cupriavidus necator strain NH9, a 3-chlorobenzoate degrader.</title>
        <authorList>
            <person name="Moriuchi R."/>
            <person name="Dohra H."/>
            <person name="Ogawa N."/>
        </authorList>
    </citation>
    <scope>NUCLEOTIDE SEQUENCE [LARGE SCALE GENOMIC DNA]</scope>
    <source>
        <strain evidence="3">NH9</strain>
    </source>
</reference>
<protein>
    <submittedName>
        <fullName evidence="2">Uncharacterized protein</fullName>
    </submittedName>
</protein>